<dbReference type="InterPro" id="IPR055399">
    <property type="entry name" value="CC_BshC"/>
</dbReference>
<dbReference type="GO" id="GO:0016874">
    <property type="term" value="F:ligase activity"/>
    <property type="evidence" value="ECO:0007669"/>
    <property type="project" value="UniProtKB-UniRule"/>
</dbReference>
<dbReference type="PIRSF" id="PIRSF012535">
    <property type="entry name" value="UCP012535"/>
    <property type="match status" value="1"/>
</dbReference>
<feature type="domain" description="Bacillithiol biosynthesis BshC C-terminal coiled-coil" evidence="4">
    <location>
        <begin position="377"/>
        <end position="531"/>
    </location>
</feature>
<dbReference type="HAMAP" id="MF_01867">
    <property type="entry name" value="BshC"/>
    <property type="match status" value="1"/>
</dbReference>
<evidence type="ECO:0000259" key="4">
    <source>
        <dbReference type="Pfam" id="PF24850"/>
    </source>
</evidence>
<proteinExistence type="inferred from homology"/>
<dbReference type="InterPro" id="IPR011199">
    <property type="entry name" value="Bacillithiol_biosynth_BshC"/>
</dbReference>
<feature type="coiled-coil region" evidence="2">
    <location>
        <begin position="449"/>
        <end position="487"/>
    </location>
</feature>
<dbReference type="AlphaFoldDB" id="A0A081DG28"/>
<organism evidence="5 6">
    <name type="scientific">Nonlabens ulvanivorans</name>
    <name type="common">Persicivirga ulvanivorans</name>
    <dbReference type="NCBI Taxonomy" id="906888"/>
    <lineage>
        <taxon>Bacteria</taxon>
        <taxon>Pseudomonadati</taxon>
        <taxon>Bacteroidota</taxon>
        <taxon>Flavobacteriia</taxon>
        <taxon>Flavobacteriales</taxon>
        <taxon>Flavobacteriaceae</taxon>
        <taxon>Nonlabens</taxon>
    </lineage>
</organism>
<gene>
    <name evidence="2" type="primary">bshC</name>
    <name evidence="5" type="ORF">JCM19296_3483</name>
</gene>
<keyword evidence="1 2" id="KW-0436">Ligase</keyword>
<protein>
    <recommendedName>
        <fullName evidence="2">Putative cysteine ligase BshC</fullName>
        <ecNumber evidence="2">6.-.-.-</ecNumber>
    </recommendedName>
</protein>
<accession>A0A081DG28</accession>
<keyword evidence="2" id="KW-0175">Coiled coil</keyword>
<dbReference type="Pfam" id="PF10079">
    <property type="entry name" value="Rossmann-like_BshC"/>
    <property type="match status" value="1"/>
</dbReference>
<dbReference type="EMBL" id="BBLG01000014">
    <property type="protein sequence ID" value="GAK77874.1"/>
    <property type="molecule type" value="Genomic_DNA"/>
</dbReference>
<evidence type="ECO:0000313" key="5">
    <source>
        <dbReference type="EMBL" id="GAK77874.1"/>
    </source>
</evidence>
<reference evidence="5 6" key="1">
    <citation type="journal article" date="2014" name="Genome Announc.">
        <title>Draft Genome Sequences of Marine Flavobacterium Nonlabens Strains NR17, NR24, NR27, NR32, NR33, and Ara13.</title>
        <authorList>
            <person name="Nakanishi M."/>
            <person name="Meirelles P."/>
            <person name="Suzuki R."/>
            <person name="Takatani N."/>
            <person name="Mino S."/>
            <person name="Suda W."/>
            <person name="Oshima K."/>
            <person name="Hattori M."/>
            <person name="Ohkuma M."/>
            <person name="Hosokawa M."/>
            <person name="Miyashita K."/>
            <person name="Thompson F.L."/>
            <person name="Niwa A."/>
            <person name="Sawabe T."/>
            <person name="Sawabe T."/>
        </authorList>
    </citation>
    <scope>NUCLEOTIDE SEQUENCE [LARGE SCALE GENOMIC DNA]</scope>
    <source>
        <strain evidence="6">JCM19296</strain>
    </source>
</reference>
<comment type="similarity">
    <text evidence="2">Belongs to the BshC family.</text>
</comment>
<dbReference type="NCBIfam" id="TIGR03998">
    <property type="entry name" value="thiol_BshC"/>
    <property type="match status" value="1"/>
</dbReference>
<feature type="domain" description="Bacillithiol biosynthesis BshC N-terminal Rossmann-like" evidence="3">
    <location>
        <begin position="1"/>
        <end position="374"/>
    </location>
</feature>
<dbReference type="EC" id="6.-.-.-" evidence="2"/>
<evidence type="ECO:0000256" key="1">
    <source>
        <dbReference type="ARBA" id="ARBA00022598"/>
    </source>
</evidence>
<dbReference type="Proteomes" id="UP000028980">
    <property type="component" value="Unassembled WGS sequence"/>
</dbReference>
<comment type="caution">
    <text evidence="5">The sequence shown here is derived from an EMBL/GenBank/DDBJ whole genome shotgun (WGS) entry which is preliminary data.</text>
</comment>
<name>A0A081DG28_NONUL</name>
<evidence type="ECO:0000259" key="3">
    <source>
        <dbReference type="Pfam" id="PF10079"/>
    </source>
</evidence>
<dbReference type="InterPro" id="IPR055398">
    <property type="entry name" value="Rossmann-like_BshC"/>
</dbReference>
<dbReference type="Pfam" id="PF24850">
    <property type="entry name" value="CC_BshC"/>
    <property type="match status" value="1"/>
</dbReference>
<sequence length="534" mass="62730">MTLEKLTYPDARYFSSLMEDYLVEKDNLKNLYHRFPALENFQDQIEEKQIEFKQKPKTRKVLVESLLNQYSKLDNVQESLSNIRLLKDENTFTITTGHQLNLFTGPLYFLYKIISVINLCKQLKEAYPSYNFIPVYWMATEDHDFEEIQYFKYHGKKVVWNKESNGGVGRLNTDGLKEVLDIFKGQIGTSKNALEIIKLFKTAYLDHDNLASATRFLAHQLFGKDGLVIVDGDDHGLKSLMTPHFKEELLDQTSYHKVTNTIANWPDAYNVQVSPREINLFYLNDNLRERIVFENNQYKVVDTKNVFSEKEILTELEQFPERFSPNVIMRPLYQEAILPNLCYIGGGGEMAYWLELKEYFDSQEITFPILLMRNSALILANKEFEKVQKLDLEIKDLFLKDFQLEERLTRQLSEIKIDFSTQKKHLKNQFKDLYTLAQKTESSFERAVAAQERKQIKGLENLEKRLLKAQKRKLKDFLQRATILQQELFPNASLQERQENFSSLYVEYGSNLIKILKENLDPLDLRFSVIILDS</sequence>
<evidence type="ECO:0000256" key="2">
    <source>
        <dbReference type="HAMAP-Rule" id="MF_01867"/>
    </source>
</evidence>
<evidence type="ECO:0000313" key="6">
    <source>
        <dbReference type="Proteomes" id="UP000028980"/>
    </source>
</evidence>